<evidence type="ECO:0000256" key="7">
    <source>
        <dbReference type="SAM" id="Phobius"/>
    </source>
</evidence>
<evidence type="ECO:0000259" key="8">
    <source>
        <dbReference type="SMART" id="SM00563"/>
    </source>
</evidence>
<keyword evidence="2" id="KW-1003">Cell membrane</keyword>
<dbReference type="SMART" id="SM00563">
    <property type="entry name" value="PlsC"/>
    <property type="match status" value="1"/>
</dbReference>
<feature type="transmembrane region" description="Helical" evidence="7">
    <location>
        <begin position="319"/>
        <end position="337"/>
    </location>
</feature>
<dbReference type="EMBL" id="SODV01000001">
    <property type="protein sequence ID" value="TDX02296.1"/>
    <property type="molecule type" value="Genomic_DNA"/>
</dbReference>
<feature type="transmembrane region" description="Helical" evidence="7">
    <location>
        <begin position="268"/>
        <end position="286"/>
    </location>
</feature>
<dbReference type="InterPro" id="IPR029063">
    <property type="entry name" value="SAM-dependent_MTases_sf"/>
</dbReference>
<evidence type="ECO:0000313" key="9">
    <source>
        <dbReference type="EMBL" id="TDX02296.1"/>
    </source>
</evidence>
<evidence type="ECO:0000313" key="10">
    <source>
        <dbReference type="Proteomes" id="UP000294498"/>
    </source>
</evidence>
<keyword evidence="3 7" id="KW-0812">Transmembrane</keyword>
<feature type="transmembrane region" description="Helical" evidence="7">
    <location>
        <begin position="876"/>
        <end position="897"/>
    </location>
</feature>
<evidence type="ECO:0000256" key="1">
    <source>
        <dbReference type="ARBA" id="ARBA00004651"/>
    </source>
</evidence>
<evidence type="ECO:0000256" key="3">
    <source>
        <dbReference type="ARBA" id="ARBA00022692"/>
    </source>
</evidence>
<dbReference type="Gene3D" id="3.40.50.150">
    <property type="entry name" value="Vaccinia Virus protein VP39"/>
    <property type="match status" value="1"/>
</dbReference>
<protein>
    <submittedName>
        <fullName evidence="9">1-acyl-sn-glycerol-3-phosphate acyltransferase</fullName>
    </submittedName>
</protein>
<feature type="transmembrane region" description="Helical" evidence="7">
    <location>
        <begin position="17"/>
        <end position="35"/>
    </location>
</feature>
<dbReference type="OrthoDB" id="9803035at2"/>
<dbReference type="Gene3D" id="1.20.1640.10">
    <property type="entry name" value="Multidrug efflux transporter AcrB transmembrane domain"/>
    <property type="match status" value="2"/>
</dbReference>
<feature type="transmembrane region" description="Helical" evidence="7">
    <location>
        <begin position="485"/>
        <end position="504"/>
    </location>
</feature>
<name>A0A4R8DW47_9BACT</name>
<feature type="domain" description="Phospholipid/glycerol acyltransferase" evidence="8">
    <location>
        <begin position="945"/>
        <end position="1054"/>
    </location>
</feature>
<dbReference type="InterPro" id="IPR002123">
    <property type="entry name" value="Plipid/glycerol_acylTrfase"/>
</dbReference>
<evidence type="ECO:0000256" key="2">
    <source>
        <dbReference type="ARBA" id="ARBA00022475"/>
    </source>
</evidence>
<evidence type="ECO:0000256" key="6">
    <source>
        <dbReference type="SAM" id="MobiDB-lite"/>
    </source>
</evidence>
<dbReference type="GO" id="GO:0016746">
    <property type="term" value="F:acyltransferase activity"/>
    <property type="evidence" value="ECO:0007669"/>
    <property type="project" value="UniProtKB-KW"/>
</dbReference>
<feature type="transmembrane region" description="Helical" evidence="7">
    <location>
        <begin position="736"/>
        <end position="756"/>
    </location>
</feature>
<dbReference type="SUPFAM" id="SSF53335">
    <property type="entry name" value="S-adenosyl-L-methionine-dependent methyltransferases"/>
    <property type="match status" value="1"/>
</dbReference>
<keyword evidence="10" id="KW-1185">Reference proteome</keyword>
<dbReference type="CDD" id="cd07989">
    <property type="entry name" value="LPLAT_AGPAT-like"/>
    <property type="match status" value="1"/>
</dbReference>
<dbReference type="Pfam" id="PF03176">
    <property type="entry name" value="MMPL"/>
    <property type="match status" value="2"/>
</dbReference>
<evidence type="ECO:0000256" key="4">
    <source>
        <dbReference type="ARBA" id="ARBA00022989"/>
    </source>
</evidence>
<organism evidence="9 10">
    <name type="scientific">Dinghuibacter silviterrae</name>
    <dbReference type="NCBI Taxonomy" id="1539049"/>
    <lineage>
        <taxon>Bacteria</taxon>
        <taxon>Pseudomonadati</taxon>
        <taxon>Bacteroidota</taxon>
        <taxon>Chitinophagia</taxon>
        <taxon>Chitinophagales</taxon>
        <taxon>Chitinophagaceae</taxon>
        <taxon>Dinghuibacter</taxon>
    </lineage>
</organism>
<dbReference type="InterPro" id="IPR050545">
    <property type="entry name" value="Mycobact_MmpL"/>
</dbReference>
<feature type="region of interest" description="Disordered" evidence="6">
    <location>
        <begin position="441"/>
        <end position="462"/>
    </location>
</feature>
<keyword evidence="9" id="KW-0808">Transferase</keyword>
<accession>A0A4R8DW47</accession>
<gene>
    <name evidence="9" type="ORF">EDB95_3351</name>
</gene>
<dbReference type="SUPFAM" id="SSF69593">
    <property type="entry name" value="Glycerol-3-phosphate (1)-acyltransferase"/>
    <property type="match status" value="1"/>
</dbReference>
<feature type="transmembrane region" description="Helical" evidence="7">
    <location>
        <begin position="357"/>
        <end position="379"/>
    </location>
</feature>
<sequence>MEKVLVRIYRYFDTHRPVFLTCFIGSFLLLGWFASRVHFEEDISKVLPKDPNVEKLNEVFRNSRFTERLVIMVSMKDSSARPDSLTAYAADLADGIRLKVGPYISRLTDKVDDSLTTSLFYTIGDHLPVFLDSADFTGIDSLITPEGLSSTLAANYKTLSSPAGLALKSMIVHDPVGITFLGLKKLRRLQYDDNFELYDQYVLTKDHCYLLMFLTPRYPVNNTGMNARLLNGIDAIRDSLGARNASATYFGAVAVSVGNALQLRKDTIITQGVTVIFLIIFIALYFHKKRAPIVILVPVLFGSLFALAAVYLIRGSISVIALGSGSVILGVAVNYSLHVFNHHRHRRDTASVIRDLAFPLTIGSFTTIGGFFCLEFVQSEMLRDLGLFAAFSLIGASFCSLVFLPHFLPKEPARARRKAAEPARPAQDAVADPAPAIHPAAGAGSAPAGPAQDAETAGSAQDAVADEADARLSWIDRLATLRPEYNRYLMILILVATVVFAWQAPKVGFEADLNKMNYMSPSLKAAEATLRKISVFSYQSVYVVTEGKDLNQALETGEKVDEQVDDLVRKGVVKKYSGVSSLLLSDSLQRLRIDRWNRYWAPAKKALLLKNLDVAATAQGFKPGAFNAFATVLDTPYAPVDRATLDQVRRSYLDDYITETPGKAQVVTLVKVTPEGRQAVYDRFAGTPGVAVLDRQYLTAKFIDLINNDFGSIAWMSALLVFTVLLLTYGRIELTLMSFIPMVITFLWILGIMALLKVDFNIINIIISAFIFGMGDDYSLFIMDGLLQEYKTGKKNLDSYKSSIFLSAITTMAGLGVLIFAGHPALRSIAIISIVGMLCVVVLSQIVIPFLFKVLIADRVSKGRFPWTLSGFLKTLVSYTYFVLGSLLLTLIGLILVKLRPFGKRRSKYCFHVIKSAFIRSLIYVMVNVRKKIINPLGEDFSKPALVIVNHQSFLDSLLIQMQYPKLLLLTNSWVWHSPVMGGIVRLADYYPIMHGAEGSVDLLRQKVAEGYSIVVFPEGSRSRDGQIRRFHKGAFYLAQELGLDILPIMLHGSGYTITKGDFLLKDGRITIKFLPRIPAGAAPPAAIDLGAASYSDRAKAVARYFREQFATFSEECEQPRYYRELLLYNYIYKGPVLEWYMRVKTAMEDNYQLFHDLLPRQGDILDIGCGYGFMSYFLSMCAKDRRITAFDYDEDKVEVAAHAFLASGAVPAGGERTPVRWLQADATTYEFDRSYHGIVLADMLHYLQPDDRQVLVRRCIRHLSPGGVLLIRDGDKDLQKRHRGTRFTEWFSTRFYGFNKTTKAGLSFFSFSVIRDIATEMGMECQPIDNTTFTSNVIYVIRHRQ</sequence>
<keyword evidence="5 7" id="KW-0472">Membrane</keyword>
<comment type="caution">
    <text evidence="9">The sequence shown here is derived from an EMBL/GenBank/DDBJ whole genome shotgun (WGS) entry which is preliminary data.</text>
</comment>
<dbReference type="InterPro" id="IPR004869">
    <property type="entry name" value="MMPL_dom"/>
</dbReference>
<dbReference type="PANTHER" id="PTHR33406">
    <property type="entry name" value="MEMBRANE PROTEIN MJ1562-RELATED"/>
    <property type="match status" value="1"/>
</dbReference>
<feature type="transmembrane region" description="Helical" evidence="7">
    <location>
        <begin position="762"/>
        <end position="783"/>
    </location>
</feature>
<feature type="transmembrane region" description="Helical" evidence="7">
    <location>
        <begin position="829"/>
        <end position="855"/>
    </location>
</feature>
<feature type="transmembrane region" description="Helical" evidence="7">
    <location>
        <begin position="710"/>
        <end position="729"/>
    </location>
</feature>
<dbReference type="GO" id="GO:0005886">
    <property type="term" value="C:plasma membrane"/>
    <property type="evidence" value="ECO:0007669"/>
    <property type="project" value="UniProtKB-SubCell"/>
</dbReference>
<evidence type="ECO:0000256" key="5">
    <source>
        <dbReference type="ARBA" id="ARBA00023136"/>
    </source>
</evidence>
<comment type="subcellular location">
    <subcellularLocation>
        <location evidence="1">Cell membrane</location>
        <topology evidence="1">Multi-pass membrane protein</topology>
    </subcellularLocation>
</comment>
<feature type="compositionally biased region" description="Low complexity" evidence="6">
    <location>
        <begin position="441"/>
        <end position="454"/>
    </location>
</feature>
<dbReference type="Proteomes" id="UP000294498">
    <property type="component" value="Unassembled WGS sequence"/>
</dbReference>
<dbReference type="InterPro" id="IPR041698">
    <property type="entry name" value="Methyltransf_25"/>
</dbReference>
<dbReference type="Pfam" id="PF13649">
    <property type="entry name" value="Methyltransf_25"/>
    <property type="match status" value="1"/>
</dbReference>
<dbReference type="Pfam" id="PF01553">
    <property type="entry name" value="Acyltransferase"/>
    <property type="match status" value="1"/>
</dbReference>
<feature type="transmembrane region" description="Helical" evidence="7">
    <location>
        <begin position="293"/>
        <end position="313"/>
    </location>
</feature>
<dbReference type="PANTHER" id="PTHR33406:SF13">
    <property type="entry name" value="MEMBRANE PROTEIN YDFJ"/>
    <property type="match status" value="1"/>
</dbReference>
<feature type="transmembrane region" description="Helical" evidence="7">
    <location>
        <begin position="385"/>
        <end position="408"/>
    </location>
</feature>
<dbReference type="RefSeq" id="WP_133994914.1">
    <property type="nucleotide sequence ID" value="NZ_SODV01000001.1"/>
</dbReference>
<dbReference type="SUPFAM" id="SSF82866">
    <property type="entry name" value="Multidrug efflux transporter AcrB transmembrane domain"/>
    <property type="match status" value="2"/>
</dbReference>
<dbReference type="CDD" id="cd02440">
    <property type="entry name" value="AdoMet_MTases"/>
    <property type="match status" value="1"/>
</dbReference>
<proteinExistence type="predicted"/>
<keyword evidence="4 7" id="KW-1133">Transmembrane helix</keyword>
<reference evidence="9 10" key="1">
    <citation type="submission" date="2019-03" db="EMBL/GenBank/DDBJ databases">
        <title>Genomic Encyclopedia of Type Strains, Phase IV (KMG-IV): sequencing the most valuable type-strain genomes for metagenomic binning, comparative biology and taxonomic classification.</title>
        <authorList>
            <person name="Goeker M."/>
        </authorList>
    </citation>
    <scope>NUCLEOTIDE SEQUENCE [LARGE SCALE GENOMIC DNA]</scope>
    <source>
        <strain evidence="9 10">DSM 100059</strain>
    </source>
</reference>
<feature type="transmembrane region" description="Helical" evidence="7">
    <location>
        <begin position="804"/>
        <end position="823"/>
    </location>
</feature>
<keyword evidence="9" id="KW-0012">Acyltransferase</keyword>